<keyword evidence="2" id="KW-1185">Reference proteome</keyword>
<organism evidence="1 2">
    <name type="scientific">Acorus calamus</name>
    <name type="common">Sweet flag</name>
    <dbReference type="NCBI Taxonomy" id="4465"/>
    <lineage>
        <taxon>Eukaryota</taxon>
        <taxon>Viridiplantae</taxon>
        <taxon>Streptophyta</taxon>
        <taxon>Embryophyta</taxon>
        <taxon>Tracheophyta</taxon>
        <taxon>Spermatophyta</taxon>
        <taxon>Magnoliopsida</taxon>
        <taxon>Liliopsida</taxon>
        <taxon>Acoraceae</taxon>
        <taxon>Acorus</taxon>
    </lineage>
</organism>
<comment type="caution">
    <text evidence="1">The sequence shown here is derived from an EMBL/GenBank/DDBJ whole genome shotgun (WGS) entry which is preliminary data.</text>
</comment>
<proteinExistence type="predicted"/>
<reference evidence="1" key="2">
    <citation type="submission" date="2023-06" db="EMBL/GenBank/DDBJ databases">
        <authorList>
            <person name="Ma L."/>
            <person name="Liu K.-W."/>
            <person name="Li Z."/>
            <person name="Hsiao Y.-Y."/>
            <person name="Qi Y."/>
            <person name="Fu T."/>
            <person name="Tang G."/>
            <person name="Zhang D."/>
            <person name="Sun W.-H."/>
            <person name="Liu D.-K."/>
            <person name="Li Y."/>
            <person name="Chen G.-Z."/>
            <person name="Liu X.-D."/>
            <person name="Liao X.-Y."/>
            <person name="Jiang Y.-T."/>
            <person name="Yu X."/>
            <person name="Hao Y."/>
            <person name="Huang J."/>
            <person name="Zhao X.-W."/>
            <person name="Ke S."/>
            <person name="Chen Y.-Y."/>
            <person name="Wu W.-L."/>
            <person name="Hsu J.-L."/>
            <person name="Lin Y.-F."/>
            <person name="Huang M.-D."/>
            <person name="Li C.-Y."/>
            <person name="Huang L."/>
            <person name="Wang Z.-W."/>
            <person name="Zhao X."/>
            <person name="Zhong W.-Y."/>
            <person name="Peng D.-H."/>
            <person name="Ahmad S."/>
            <person name="Lan S."/>
            <person name="Zhang J.-S."/>
            <person name="Tsai W.-C."/>
            <person name="Van De Peer Y."/>
            <person name="Liu Z.-J."/>
        </authorList>
    </citation>
    <scope>NUCLEOTIDE SEQUENCE</scope>
    <source>
        <strain evidence="1">CP</strain>
        <tissue evidence="1">Leaves</tissue>
    </source>
</reference>
<dbReference type="EMBL" id="JAUJYO010000003">
    <property type="protein sequence ID" value="KAK1322323.1"/>
    <property type="molecule type" value="Genomic_DNA"/>
</dbReference>
<evidence type="ECO:0000313" key="1">
    <source>
        <dbReference type="EMBL" id="KAK1322323.1"/>
    </source>
</evidence>
<dbReference type="AlphaFoldDB" id="A0AAV9FBR0"/>
<protein>
    <submittedName>
        <fullName evidence="1">Uncharacterized protein</fullName>
    </submittedName>
</protein>
<name>A0AAV9FBR0_ACOCL</name>
<gene>
    <name evidence="1" type="ORF">QJS10_CPA03g01529</name>
</gene>
<accession>A0AAV9FBR0</accession>
<evidence type="ECO:0000313" key="2">
    <source>
        <dbReference type="Proteomes" id="UP001180020"/>
    </source>
</evidence>
<dbReference type="Proteomes" id="UP001180020">
    <property type="component" value="Unassembled WGS sequence"/>
</dbReference>
<sequence>MEDDTLVVGNGSLEKPEPISALVKMAKYVAEVAEILKYEFKKNLLEEAHACLAWNGGMNIAHVFTEEELSGIRSNENKNYKLTVSKDTLKKFPNLI</sequence>
<reference evidence="1" key="1">
    <citation type="journal article" date="2023" name="Nat. Commun.">
        <title>Diploid and tetraploid genomes of Acorus and the evolution of monocots.</title>
        <authorList>
            <person name="Ma L."/>
            <person name="Liu K.W."/>
            <person name="Li Z."/>
            <person name="Hsiao Y.Y."/>
            <person name="Qi Y."/>
            <person name="Fu T."/>
            <person name="Tang G.D."/>
            <person name="Zhang D."/>
            <person name="Sun W.H."/>
            <person name="Liu D.K."/>
            <person name="Li Y."/>
            <person name="Chen G.Z."/>
            <person name="Liu X.D."/>
            <person name="Liao X.Y."/>
            <person name="Jiang Y.T."/>
            <person name="Yu X."/>
            <person name="Hao Y."/>
            <person name="Huang J."/>
            <person name="Zhao X.W."/>
            <person name="Ke S."/>
            <person name="Chen Y.Y."/>
            <person name="Wu W.L."/>
            <person name="Hsu J.L."/>
            <person name="Lin Y.F."/>
            <person name="Huang M.D."/>
            <person name="Li C.Y."/>
            <person name="Huang L."/>
            <person name="Wang Z.W."/>
            <person name="Zhao X."/>
            <person name="Zhong W.Y."/>
            <person name="Peng D.H."/>
            <person name="Ahmad S."/>
            <person name="Lan S."/>
            <person name="Zhang J.S."/>
            <person name="Tsai W.C."/>
            <person name="Van de Peer Y."/>
            <person name="Liu Z.J."/>
        </authorList>
    </citation>
    <scope>NUCLEOTIDE SEQUENCE</scope>
    <source>
        <strain evidence="1">CP</strain>
    </source>
</reference>